<reference evidence="2" key="1">
    <citation type="submission" date="2020-10" db="EMBL/GenBank/DDBJ databases">
        <title>Chromosome-scale genome assembly of the Allis shad, Alosa alosa.</title>
        <authorList>
            <person name="Margot Z."/>
            <person name="Christophe K."/>
            <person name="Cabau C."/>
            <person name="Louis A."/>
            <person name="Berthelot C."/>
            <person name="Parey E."/>
            <person name="Roest Crollius H."/>
            <person name="Montfort J."/>
            <person name="Robinson-Rechavi M."/>
            <person name="Bucao C."/>
            <person name="Bouchez O."/>
            <person name="Gislard M."/>
            <person name="Lluch J."/>
            <person name="Milhes M."/>
            <person name="Lampietro C."/>
            <person name="Lopez Roques C."/>
            <person name="Donnadieu C."/>
            <person name="Braasch I."/>
            <person name="Desvignes T."/>
            <person name="Postlethwait J."/>
            <person name="Bobe J."/>
            <person name="Guiguen Y."/>
        </authorList>
    </citation>
    <scope>NUCLEOTIDE SEQUENCE</scope>
    <source>
        <strain evidence="2">M-15738</strain>
        <tissue evidence="2">Blood</tissue>
    </source>
</reference>
<dbReference type="Gene3D" id="3.30.420.10">
    <property type="entry name" value="Ribonuclease H-like superfamily/Ribonuclease H"/>
    <property type="match status" value="1"/>
</dbReference>
<dbReference type="EMBL" id="JADWDJ010000007">
    <property type="protein sequence ID" value="KAG5278648.1"/>
    <property type="molecule type" value="Genomic_DNA"/>
</dbReference>
<protein>
    <recommendedName>
        <fullName evidence="1">RNase H type-1 domain-containing protein</fullName>
    </recommendedName>
</protein>
<dbReference type="InterPro" id="IPR002156">
    <property type="entry name" value="RNaseH_domain"/>
</dbReference>
<evidence type="ECO:0000313" key="3">
    <source>
        <dbReference type="Proteomes" id="UP000823561"/>
    </source>
</evidence>
<dbReference type="SUPFAM" id="SSF53098">
    <property type="entry name" value="Ribonuclease H-like"/>
    <property type="match status" value="1"/>
</dbReference>
<evidence type="ECO:0000313" key="2">
    <source>
        <dbReference type="EMBL" id="KAG5278648.1"/>
    </source>
</evidence>
<dbReference type="Pfam" id="PF00075">
    <property type="entry name" value="RNase_H"/>
    <property type="match status" value="1"/>
</dbReference>
<dbReference type="Proteomes" id="UP000823561">
    <property type="component" value="Chromosome 7"/>
</dbReference>
<dbReference type="InterPro" id="IPR036397">
    <property type="entry name" value="RNaseH_sf"/>
</dbReference>
<dbReference type="AlphaFoldDB" id="A0AAV6GU37"/>
<accession>A0AAV6GU37</accession>
<dbReference type="GO" id="GO:0004523">
    <property type="term" value="F:RNA-DNA hybrid ribonuclease activity"/>
    <property type="evidence" value="ECO:0007669"/>
    <property type="project" value="InterPro"/>
</dbReference>
<evidence type="ECO:0000259" key="1">
    <source>
        <dbReference type="PROSITE" id="PS50879"/>
    </source>
</evidence>
<organism evidence="2 3">
    <name type="scientific">Alosa alosa</name>
    <name type="common">allis shad</name>
    <dbReference type="NCBI Taxonomy" id="278164"/>
    <lineage>
        <taxon>Eukaryota</taxon>
        <taxon>Metazoa</taxon>
        <taxon>Chordata</taxon>
        <taxon>Craniata</taxon>
        <taxon>Vertebrata</taxon>
        <taxon>Euteleostomi</taxon>
        <taxon>Actinopterygii</taxon>
        <taxon>Neopterygii</taxon>
        <taxon>Teleostei</taxon>
        <taxon>Clupei</taxon>
        <taxon>Clupeiformes</taxon>
        <taxon>Clupeoidei</taxon>
        <taxon>Clupeidae</taxon>
        <taxon>Alosa</taxon>
    </lineage>
</organism>
<dbReference type="GO" id="GO:0003676">
    <property type="term" value="F:nucleic acid binding"/>
    <property type="evidence" value="ECO:0007669"/>
    <property type="project" value="InterPro"/>
</dbReference>
<proteinExistence type="predicted"/>
<dbReference type="PROSITE" id="PS50879">
    <property type="entry name" value="RNASE_H_1"/>
    <property type="match status" value="1"/>
</dbReference>
<feature type="domain" description="RNase H type-1" evidence="1">
    <location>
        <begin position="50"/>
        <end position="182"/>
    </location>
</feature>
<gene>
    <name evidence="2" type="ORF">AALO_G00101240</name>
</gene>
<dbReference type="InterPro" id="IPR012337">
    <property type="entry name" value="RNaseH-like_sf"/>
</dbReference>
<keyword evidence="3" id="KW-1185">Reference proteome</keyword>
<comment type="caution">
    <text evidence="2">The sequence shown here is derived from an EMBL/GenBank/DDBJ whole genome shotgun (WGS) entry which is preliminary data.</text>
</comment>
<sequence>MVAPTVAISPVPPWFFPQPAVDMAMLQLVHEEAEVESLSGYVQSYIRDTYHSFRDIYTDGSKDPESGRAGASIVVRGVGVGSFWRLTDEVSVYSTEIIAIAKALEWVEEARPERVVICSDSASVLSSLQSFRSCRMDILYEVYMYLYQLERLGITIKFLWIPAHVGVWGNERADTLAKKALERPEPEITLHLGRGEMKVLVQRAMVKQWQVIWQRENKGRHLYNIQRKVGREVKVGGNRRDEVVMARMRIGHTLLNSTQFRTGRRASGKCTWCSCEDETIQHVLFECPKYHSERIQWKTELQRVGCTEFNQTTVLGMEGDIRKLTLS</sequence>
<name>A0AAV6GU37_9TELE</name>
<dbReference type="CDD" id="cd09276">
    <property type="entry name" value="Rnase_HI_RT_non_LTR"/>
    <property type="match status" value="1"/>
</dbReference>